<dbReference type="Proteomes" id="UP000276776">
    <property type="component" value="Unassembled WGS sequence"/>
</dbReference>
<reference evidence="1 2" key="2">
    <citation type="submission" date="2018-11" db="EMBL/GenBank/DDBJ databases">
        <authorList>
            <consortium name="Pathogen Informatics"/>
        </authorList>
    </citation>
    <scope>NUCLEOTIDE SEQUENCE [LARGE SCALE GENOMIC DNA]</scope>
</reference>
<name>A0A0N5D556_THECL</name>
<sequence length="183" mass="19384">MVVIKPISDAQMGGNVIKFTVRMPIAFKVIAVDTVLTNMLMRHQICLVNYNLIFGQCPNGQISQVRCSAQGQCDQDQICLNGLCCTRTEFDYRYPCGGITALGNCTNKNCTGGLSCTASGFCCECPVGLSGGECKKGNCPSGFKCMENGYCCTTCPNDATPYGACRNGVCGGSTMCFAGNICC</sequence>
<reference evidence="3" key="1">
    <citation type="submission" date="2017-02" db="UniProtKB">
        <authorList>
            <consortium name="WormBaseParasite"/>
        </authorList>
    </citation>
    <scope>IDENTIFICATION</scope>
</reference>
<dbReference type="OMA" id="FAGNICC"/>
<dbReference type="STRING" id="103827.A0A0N5D556"/>
<evidence type="ECO:0000313" key="1">
    <source>
        <dbReference type="EMBL" id="VDN05643.1"/>
    </source>
</evidence>
<dbReference type="OrthoDB" id="5799392at2759"/>
<evidence type="ECO:0000313" key="2">
    <source>
        <dbReference type="Proteomes" id="UP000276776"/>
    </source>
</evidence>
<gene>
    <name evidence="1" type="ORF">TCLT_LOCUS8117</name>
</gene>
<dbReference type="PANTHER" id="PTHR34150">
    <property type="entry name" value="PROTEIN CBG08832-RELATED"/>
    <property type="match status" value="1"/>
</dbReference>
<evidence type="ECO:0000313" key="3">
    <source>
        <dbReference type="WBParaSite" id="TCLT_0000812801-mRNA-1"/>
    </source>
</evidence>
<protein>
    <submittedName>
        <fullName evidence="3">EGF-like domain-containing protein</fullName>
    </submittedName>
</protein>
<dbReference type="PANTHER" id="PTHR34150:SF3">
    <property type="entry name" value="CC DOMAIN-CONTAINING PROTEIN"/>
    <property type="match status" value="1"/>
</dbReference>
<organism evidence="3">
    <name type="scientific">Thelazia callipaeda</name>
    <name type="common">Oriental eyeworm</name>
    <name type="synonym">Parasitic nematode</name>
    <dbReference type="NCBI Taxonomy" id="103827"/>
    <lineage>
        <taxon>Eukaryota</taxon>
        <taxon>Metazoa</taxon>
        <taxon>Ecdysozoa</taxon>
        <taxon>Nematoda</taxon>
        <taxon>Chromadorea</taxon>
        <taxon>Rhabditida</taxon>
        <taxon>Spirurina</taxon>
        <taxon>Spiruromorpha</taxon>
        <taxon>Thelazioidea</taxon>
        <taxon>Thelaziidae</taxon>
        <taxon>Thelazia</taxon>
    </lineage>
</organism>
<dbReference type="EMBL" id="UYYF01004586">
    <property type="protein sequence ID" value="VDN05643.1"/>
    <property type="molecule type" value="Genomic_DNA"/>
</dbReference>
<dbReference type="InterPro" id="IPR006150">
    <property type="entry name" value="Cys_repeat_1"/>
</dbReference>
<keyword evidence="2" id="KW-1185">Reference proteome</keyword>
<dbReference type="SMART" id="SM00289">
    <property type="entry name" value="WR1"/>
    <property type="match status" value="3"/>
</dbReference>
<dbReference type="AlphaFoldDB" id="A0A0N5D556"/>
<dbReference type="WBParaSite" id="TCLT_0000812801-mRNA-1">
    <property type="protein sequence ID" value="TCLT_0000812801-mRNA-1"/>
    <property type="gene ID" value="TCLT_0000812801"/>
</dbReference>
<accession>A0A0N5D556</accession>
<proteinExistence type="predicted"/>